<evidence type="ECO:0000259" key="1">
    <source>
        <dbReference type="Pfam" id="PF03235"/>
    </source>
</evidence>
<keyword evidence="3" id="KW-1185">Reference proteome</keyword>
<organism evidence="2 3">
    <name type="scientific">Desulfomicrobium macestii</name>
    <dbReference type="NCBI Taxonomy" id="90731"/>
    <lineage>
        <taxon>Bacteria</taxon>
        <taxon>Pseudomonadati</taxon>
        <taxon>Thermodesulfobacteriota</taxon>
        <taxon>Desulfovibrionia</taxon>
        <taxon>Desulfovibrionales</taxon>
        <taxon>Desulfomicrobiaceae</taxon>
        <taxon>Desulfomicrobium</taxon>
    </lineage>
</organism>
<accession>A0ABR9H752</accession>
<comment type="caution">
    <text evidence="2">The sequence shown here is derived from an EMBL/GenBank/DDBJ whole genome shotgun (WGS) entry which is preliminary data.</text>
</comment>
<sequence>MSFQTPITISEAIENISTAKYVLPAIQREFVWPSYKIEWLFDSLMRSYPVSSFLFWNVEGKSVSEYKFYHFLKSFRERFNTHNIDIDTTGTGNFIAVLDGQQRLTSLYIGLKGSYAYREKHKHWNNDEWSIPTRHLYLNITKKLDDQAEEDGRVYEFSFLKESDTNKIDIYNETWFRVGKILDLQNISSFNRYVRENNISDTAADILARLQEVIFSDRIINFFLEKDQDLHKALNIFIRINSGGLPLNFSDLIMSIAIANWNTKDARKEIHNLVDRIQEKGFSISKDLIFKTYLYLFSKDIRFKVTNFSSNNAHNFENYWDKIRDAISAAFDLIKGFGYTDFTLTSKNATIPIIYYIYHKNISYNFCTSTNFKEDREIIKKWLHVMTIKRIFGGQSDGTLAQIRKAFTNDINGVTKIYSQISHFPANEINSQVKRDISIGDEFIEEIIKTQKDDRYAFSILALLYPNLDYRNNDFHKDHLHSASSFTQNNAKILNLSPDDKCIFLSKEWNNSIINLQLLDSNENMSKQDKSLSTWFELETKTRDKYTLQNHYLIPADTSLELKDFAIFANARKNLLKEKLWNILK</sequence>
<evidence type="ECO:0000313" key="3">
    <source>
        <dbReference type="Proteomes" id="UP000639010"/>
    </source>
</evidence>
<evidence type="ECO:0000313" key="2">
    <source>
        <dbReference type="EMBL" id="MBE1426525.1"/>
    </source>
</evidence>
<reference evidence="2 3" key="1">
    <citation type="submission" date="2020-10" db="EMBL/GenBank/DDBJ databases">
        <title>Genomic Encyclopedia of Type Strains, Phase IV (KMG-IV): sequencing the most valuable type-strain genomes for metagenomic binning, comparative biology and taxonomic classification.</title>
        <authorList>
            <person name="Goeker M."/>
        </authorList>
    </citation>
    <scope>NUCLEOTIDE SEQUENCE [LARGE SCALE GENOMIC DNA]</scope>
    <source>
        <strain evidence="2 3">DSM 4194</strain>
    </source>
</reference>
<gene>
    <name evidence="2" type="ORF">H4684_003191</name>
</gene>
<dbReference type="EMBL" id="JADBGG010000028">
    <property type="protein sequence ID" value="MBE1426525.1"/>
    <property type="molecule type" value="Genomic_DNA"/>
</dbReference>
<dbReference type="InterPro" id="IPR004919">
    <property type="entry name" value="GmrSD_N"/>
</dbReference>
<dbReference type="PANTHER" id="PTHR37292">
    <property type="entry name" value="VNG6097C"/>
    <property type="match status" value="1"/>
</dbReference>
<proteinExistence type="predicted"/>
<dbReference type="PANTHER" id="PTHR37292:SF2">
    <property type="entry name" value="DUF262 DOMAIN-CONTAINING PROTEIN"/>
    <property type="match status" value="1"/>
</dbReference>
<protein>
    <submittedName>
        <fullName evidence="2">Uncharacterized protein with ParB-like and HNH nuclease domain</fullName>
    </submittedName>
</protein>
<feature type="domain" description="GmrSD restriction endonucleases N-terminal" evidence="1">
    <location>
        <begin position="12"/>
        <end position="256"/>
    </location>
</feature>
<dbReference type="RefSeq" id="WP_192624490.1">
    <property type="nucleotide sequence ID" value="NZ_JADBGG010000028.1"/>
</dbReference>
<dbReference type="Proteomes" id="UP000639010">
    <property type="component" value="Unassembled WGS sequence"/>
</dbReference>
<dbReference type="Pfam" id="PF03235">
    <property type="entry name" value="GmrSD_N"/>
    <property type="match status" value="1"/>
</dbReference>
<name>A0ABR9H752_9BACT</name>